<dbReference type="InterPro" id="IPR002130">
    <property type="entry name" value="Cyclophilin-type_PPIase_dom"/>
</dbReference>
<feature type="domain" description="PPIase cyclophilin-type" evidence="5">
    <location>
        <begin position="173"/>
        <end position="310"/>
    </location>
</feature>
<dbReference type="InterPro" id="IPR051435">
    <property type="entry name" value="RING_finger_E3_ubiq-ligases"/>
</dbReference>
<dbReference type="InterPro" id="IPR001841">
    <property type="entry name" value="Znf_RING"/>
</dbReference>
<dbReference type="AlphaFoldDB" id="A0A423T281"/>
<dbReference type="PROSITE" id="PS50089">
    <property type="entry name" value="ZF_RING_2"/>
    <property type="match status" value="1"/>
</dbReference>
<dbReference type="SUPFAM" id="SSF57850">
    <property type="entry name" value="RING/U-box"/>
    <property type="match status" value="1"/>
</dbReference>
<dbReference type="GO" id="GO:0008270">
    <property type="term" value="F:zinc ion binding"/>
    <property type="evidence" value="ECO:0007669"/>
    <property type="project" value="UniProtKB-KW"/>
</dbReference>
<evidence type="ECO:0000259" key="6">
    <source>
        <dbReference type="PROSITE" id="PS50089"/>
    </source>
</evidence>
<evidence type="ECO:0000256" key="1">
    <source>
        <dbReference type="ARBA" id="ARBA00022723"/>
    </source>
</evidence>
<dbReference type="EMBL" id="QCYY01002408">
    <property type="protein sequence ID" value="ROT70597.1"/>
    <property type="molecule type" value="Genomic_DNA"/>
</dbReference>
<dbReference type="GO" id="GO:0061630">
    <property type="term" value="F:ubiquitin protein ligase activity"/>
    <property type="evidence" value="ECO:0007669"/>
    <property type="project" value="TreeGrafter"/>
</dbReference>
<dbReference type="PROSITE" id="PS00518">
    <property type="entry name" value="ZF_RING_1"/>
    <property type="match status" value="1"/>
</dbReference>
<accession>A0A423T281</accession>
<dbReference type="GO" id="GO:0003755">
    <property type="term" value="F:peptidyl-prolyl cis-trans isomerase activity"/>
    <property type="evidence" value="ECO:0007669"/>
    <property type="project" value="InterPro"/>
</dbReference>
<dbReference type="InterPro" id="IPR017907">
    <property type="entry name" value="Znf_RING_CS"/>
</dbReference>
<organism evidence="7 8">
    <name type="scientific">Penaeus vannamei</name>
    <name type="common">Whiteleg shrimp</name>
    <name type="synonym">Litopenaeus vannamei</name>
    <dbReference type="NCBI Taxonomy" id="6689"/>
    <lineage>
        <taxon>Eukaryota</taxon>
        <taxon>Metazoa</taxon>
        <taxon>Ecdysozoa</taxon>
        <taxon>Arthropoda</taxon>
        <taxon>Crustacea</taxon>
        <taxon>Multicrustacea</taxon>
        <taxon>Malacostraca</taxon>
        <taxon>Eumalacostraca</taxon>
        <taxon>Eucarida</taxon>
        <taxon>Decapoda</taxon>
        <taxon>Dendrobranchiata</taxon>
        <taxon>Penaeoidea</taxon>
        <taxon>Penaeidae</taxon>
        <taxon>Penaeus</taxon>
    </lineage>
</organism>
<reference evidence="7 8" key="2">
    <citation type="submission" date="2019-01" db="EMBL/GenBank/DDBJ databases">
        <title>The decoding of complex shrimp genome reveals the adaptation for benthos swimmer, frequently molting mechanism and breeding impact on genome.</title>
        <authorList>
            <person name="Sun Y."/>
            <person name="Gao Y."/>
            <person name="Yu Y."/>
        </authorList>
    </citation>
    <scope>NUCLEOTIDE SEQUENCE [LARGE SCALE GENOMIC DNA]</scope>
    <source>
        <tissue evidence="7">Muscle</tissue>
    </source>
</reference>
<dbReference type="Gene3D" id="3.30.40.10">
    <property type="entry name" value="Zinc/RING finger domain, C3HC4 (zinc finger)"/>
    <property type="match status" value="1"/>
</dbReference>
<dbReference type="PROSITE" id="PS50072">
    <property type="entry name" value="CSA_PPIASE_2"/>
    <property type="match status" value="1"/>
</dbReference>
<dbReference type="InterPro" id="IPR029000">
    <property type="entry name" value="Cyclophilin-like_dom_sf"/>
</dbReference>
<keyword evidence="8" id="KW-1185">Reference proteome</keyword>
<feature type="domain" description="RING-type" evidence="6">
    <location>
        <begin position="6"/>
        <end position="49"/>
    </location>
</feature>
<reference evidence="7 8" key="1">
    <citation type="submission" date="2018-04" db="EMBL/GenBank/DDBJ databases">
        <authorList>
            <person name="Zhang X."/>
            <person name="Yuan J."/>
            <person name="Li F."/>
            <person name="Xiang J."/>
        </authorList>
    </citation>
    <scope>NUCLEOTIDE SEQUENCE [LARGE SCALE GENOMIC DNA]</scope>
    <source>
        <tissue evidence="7">Muscle</tissue>
    </source>
</reference>
<protein>
    <submittedName>
        <fullName evidence="7">Putative RING finger protein nhl-1-like</fullName>
    </submittedName>
</protein>
<dbReference type="Proteomes" id="UP000283509">
    <property type="component" value="Unassembled WGS sequence"/>
</dbReference>
<dbReference type="InterPro" id="IPR013083">
    <property type="entry name" value="Znf_RING/FYVE/PHD"/>
</dbReference>
<keyword evidence="3" id="KW-0862">Zinc</keyword>
<sequence length="330" mass="36071">MILLECQVCLECYDARKRVPRSLSCKHTLCTSCIAQIMRRGQLKCPFCRTLHAGAVISPVDVPVQGEMAALVLEDSSSKPEGMACESVPEASGVNVLKLRSDIQKANANGAHVWAVLRREGGARGSHRCAKITVHDERLHLHALKDGEPPKDSITVEYESVRGLVDEQYVVAFLEVEWAGHVQGRVYIQLLDNAGRTLQFMYFCTGERGPSYADTRFLTVTLRGRPGEQLWGGDYENNDGSGGAALEGMERGDQNHQDVVAGLVAGYYYTGYGQDHNPSQFGIYLRDMPGYSEMSSIGRVLVGQDVLNSVGRLNNVKLASVGSCGVLLSF</sequence>
<dbReference type="PANTHER" id="PTHR22791">
    <property type="entry name" value="RING-TYPE DOMAIN-CONTAINING PROTEIN"/>
    <property type="match status" value="1"/>
</dbReference>
<dbReference type="SUPFAM" id="SSF50891">
    <property type="entry name" value="Cyclophilin-like"/>
    <property type="match status" value="1"/>
</dbReference>
<dbReference type="SMART" id="SM00184">
    <property type="entry name" value="RING"/>
    <property type="match status" value="1"/>
</dbReference>
<evidence type="ECO:0000313" key="8">
    <source>
        <dbReference type="Proteomes" id="UP000283509"/>
    </source>
</evidence>
<dbReference type="GO" id="GO:0016567">
    <property type="term" value="P:protein ubiquitination"/>
    <property type="evidence" value="ECO:0007669"/>
    <property type="project" value="TreeGrafter"/>
</dbReference>
<comment type="caution">
    <text evidence="7">The sequence shown here is derived from an EMBL/GenBank/DDBJ whole genome shotgun (WGS) entry which is preliminary data.</text>
</comment>
<dbReference type="InterPro" id="IPR027370">
    <property type="entry name" value="Znf-RING_euk"/>
</dbReference>
<keyword evidence="2 4" id="KW-0863">Zinc-finger</keyword>
<gene>
    <name evidence="7" type="ORF">C7M84_011116</name>
</gene>
<evidence type="ECO:0000259" key="5">
    <source>
        <dbReference type="PROSITE" id="PS50072"/>
    </source>
</evidence>
<name>A0A423T281_PENVA</name>
<evidence type="ECO:0000256" key="4">
    <source>
        <dbReference type="PROSITE-ProRule" id="PRU00175"/>
    </source>
</evidence>
<keyword evidence="1" id="KW-0479">Metal-binding</keyword>
<dbReference type="Pfam" id="PF13445">
    <property type="entry name" value="zf-RING_UBOX"/>
    <property type="match status" value="1"/>
</dbReference>
<proteinExistence type="predicted"/>
<evidence type="ECO:0000256" key="2">
    <source>
        <dbReference type="ARBA" id="ARBA00022771"/>
    </source>
</evidence>
<dbReference type="PANTHER" id="PTHR22791:SF6">
    <property type="entry name" value="RING-TYPE DOMAIN-CONTAINING PROTEIN"/>
    <property type="match status" value="1"/>
</dbReference>
<evidence type="ECO:0000256" key="3">
    <source>
        <dbReference type="ARBA" id="ARBA00022833"/>
    </source>
</evidence>
<dbReference type="OrthoDB" id="6333006at2759"/>
<dbReference type="Gene3D" id="2.40.100.10">
    <property type="entry name" value="Cyclophilin-like"/>
    <property type="match status" value="1"/>
</dbReference>
<evidence type="ECO:0000313" key="7">
    <source>
        <dbReference type="EMBL" id="ROT70597.1"/>
    </source>
</evidence>